<dbReference type="InterPro" id="IPR051730">
    <property type="entry name" value="NASP-like"/>
</dbReference>
<name>A0AA91PXJ9_CLALS</name>
<feature type="domain" description="Tetratricopeptide SHNi-TPR" evidence="5">
    <location>
        <begin position="176"/>
        <end position="212"/>
    </location>
</feature>
<keyword evidence="3" id="KW-0175">Coiled coil</keyword>
<evidence type="ECO:0000313" key="7">
    <source>
        <dbReference type="Proteomes" id="UP000195602"/>
    </source>
</evidence>
<keyword evidence="2" id="KW-0802">TPR repeat</keyword>
<evidence type="ECO:0000256" key="4">
    <source>
        <dbReference type="SAM" id="MobiDB-lite"/>
    </source>
</evidence>
<evidence type="ECO:0000313" key="6">
    <source>
        <dbReference type="EMBL" id="OVF06868.1"/>
    </source>
</evidence>
<dbReference type="GO" id="GO:0005654">
    <property type="term" value="C:nucleoplasm"/>
    <property type="evidence" value="ECO:0007669"/>
    <property type="project" value="TreeGrafter"/>
</dbReference>
<gene>
    <name evidence="6" type="ORF">A9F13_17g00869</name>
</gene>
<keyword evidence="1" id="KW-0677">Repeat</keyword>
<feature type="coiled-coil region" evidence="3">
    <location>
        <begin position="258"/>
        <end position="285"/>
    </location>
</feature>
<evidence type="ECO:0000259" key="5">
    <source>
        <dbReference type="Pfam" id="PF10516"/>
    </source>
</evidence>
<dbReference type="InterPro" id="IPR011990">
    <property type="entry name" value="TPR-like_helical_dom_sf"/>
</dbReference>
<comment type="caution">
    <text evidence="6">The sequence shown here is derived from an EMBL/GenBank/DDBJ whole genome shotgun (WGS) entry which is preliminary data.</text>
</comment>
<feature type="region of interest" description="Disordered" evidence="4">
    <location>
        <begin position="64"/>
        <end position="122"/>
    </location>
</feature>
<dbReference type="AlphaFoldDB" id="A0AA91PXJ9"/>
<dbReference type="Pfam" id="PF10516">
    <property type="entry name" value="SHNi-TPR"/>
    <property type="match status" value="1"/>
</dbReference>
<dbReference type="EMBL" id="LYUB02000017">
    <property type="protein sequence ID" value="OVF06868.1"/>
    <property type="molecule type" value="Genomic_DNA"/>
</dbReference>
<dbReference type="GO" id="GO:0034080">
    <property type="term" value="P:CENP-A containing chromatin assembly"/>
    <property type="evidence" value="ECO:0007669"/>
    <property type="project" value="TreeGrafter"/>
</dbReference>
<reference evidence="6 7" key="1">
    <citation type="submission" date="2017-04" db="EMBL/GenBank/DDBJ databases">
        <title>Draft genome of the yeast Clavispora lusitaniae type strain CBS 6936.</title>
        <authorList>
            <person name="Durrens P."/>
            <person name="Klopp C."/>
            <person name="Biteau N."/>
            <person name="Fitton-Ouhabi V."/>
            <person name="Dementhon K."/>
            <person name="Accoceberry I."/>
            <person name="Sherman D.J."/>
            <person name="Noel T."/>
        </authorList>
    </citation>
    <scope>NUCLEOTIDE SEQUENCE [LARGE SCALE GENOMIC DNA]</scope>
    <source>
        <strain evidence="6 7">CBS 6936</strain>
    </source>
</reference>
<evidence type="ECO:0000256" key="3">
    <source>
        <dbReference type="SAM" id="Coils"/>
    </source>
</evidence>
<dbReference type="KEGG" id="clus:A9F13_17g00869"/>
<dbReference type="GO" id="GO:0042393">
    <property type="term" value="F:histone binding"/>
    <property type="evidence" value="ECO:0007669"/>
    <property type="project" value="TreeGrafter"/>
</dbReference>
<organism evidence="6 7">
    <name type="scientific">Clavispora lusitaniae</name>
    <name type="common">Candida lusitaniae</name>
    <dbReference type="NCBI Taxonomy" id="36911"/>
    <lineage>
        <taxon>Eukaryota</taxon>
        <taxon>Fungi</taxon>
        <taxon>Dikarya</taxon>
        <taxon>Ascomycota</taxon>
        <taxon>Saccharomycotina</taxon>
        <taxon>Pichiomycetes</taxon>
        <taxon>Metschnikowiaceae</taxon>
        <taxon>Clavispora</taxon>
    </lineage>
</organism>
<feature type="region of interest" description="Disordered" evidence="4">
    <location>
        <begin position="306"/>
        <end position="347"/>
    </location>
</feature>
<evidence type="ECO:0000256" key="2">
    <source>
        <dbReference type="ARBA" id="ARBA00022803"/>
    </source>
</evidence>
<dbReference type="PANTHER" id="PTHR15081:SF1">
    <property type="entry name" value="NUCLEAR AUTOANTIGENIC SPERM PROTEIN"/>
    <property type="match status" value="1"/>
</dbReference>
<dbReference type="GO" id="GO:0006335">
    <property type="term" value="P:DNA replication-dependent chromatin assembly"/>
    <property type="evidence" value="ECO:0007669"/>
    <property type="project" value="TreeGrafter"/>
</dbReference>
<proteinExistence type="predicted"/>
<dbReference type="Gene3D" id="1.25.40.10">
    <property type="entry name" value="Tetratricopeptide repeat domain"/>
    <property type="match status" value="1"/>
</dbReference>
<dbReference type="PANTHER" id="PTHR15081">
    <property type="entry name" value="NUCLEAR AUTOANTIGENIC SPERM PROTEIN NASP -RELATED"/>
    <property type="match status" value="1"/>
</dbReference>
<dbReference type="Proteomes" id="UP000195602">
    <property type="component" value="Unassembled WGS sequence"/>
</dbReference>
<sequence length="347" mass="39005">MYSAEITQHLAEGSKFYATKDFSSAATKYADACEAYNKETGEDSAELLLLYGKALFQNGVAKSGILGGIGNEEEEENKEKEEKEEENDNFQFEDGVEEEAEEGQEPESQAEEGDDEKVEEESDFEAGWEILDLARSLFAKKVEELSSEESKLTIPYLKSDDEEPKNEYVVALKKLSETYDLLGEVSLESENFSQAASDLASCLELREKLYDPLLSALVSESHYKLSLALEFCVEDPESRQKAAEQMKLAINCVKSRSKNKEKEHSKETDDLLRDLEERYRELKKDPQEQFKAEQLNIIKGILGEAVESSSASETPQARTVAVNDLSSMVKKRKAKPNNANTKKPKNE</sequence>
<accession>A0AA91PXJ9</accession>
<protein>
    <recommendedName>
        <fullName evidence="5">Tetratricopeptide SHNi-TPR domain-containing protein</fullName>
    </recommendedName>
</protein>
<feature type="compositionally biased region" description="Polar residues" evidence="4">
    <location>
        <begin position="307"/>
        <end position="317"/>
    </location>
</feature>
<dbReference type="OMA" id="VAWEILD"/>
<dbReference type="InterPro" id="IPR019544">
    <property type="entry name" value="Tetratricopeptide_SHNi-TPR_dom"/>
</dbReference>
<feature type="compositionally biased region" description="Acidic residues" evidence="4">
    <location>
        <begin position="71"/>
        <end position="88"/>
    </location>
</feature>
<feature type="compositionally biased region" description="Acidic residues" evidence="4">
    <location>
        <begin position="94"/>
        <end position="122"/>
    </location>
</feature>
<evidence type="ECO:0000256" key="1">
    <source>
        <dbReference type="ARBA" id="ARBA00022737"/>
    </source>
</evidence>